<organism evidence="1">
    <name type="scientific">Zea mays</name>
    <name type="common">Maize</name>
    <dbReference type="NCBI Taxonomy" id="4577"/>
    <lineage>
        <taxon>Eukaryota</taxon>
        <taxon>Viridiplantae</taxon>
        <taxon>Streptophyta</taxon>
        <taxon>Embryophyta</taxon>
        <taxon>Tracheophyta</taxon>
        <taxon>Spermatophyta</taxon>
        <taxon>Magnoliopsida</taxon>
        <taxon>Liliopsida</taxon>
        <taxon>Poales</taxon>
        <taxon>Poaceae</taxon>
        <taxon>PACMAD clade</taxon>
        <taxon>Panicoideae</taxon>
        <taxon>Andropogonodae</taxon>
        <taxon>Andropogoneae</taxon>
        <taxon>Tripsacinae</taxon>
        <taxon>Zea</taxon>
    </lineage>
</organism>
<reference evidence="1" key="1">
    <citation type="journal article" date="2009" name="PLoS Genet.">
        <title>Sequencing, mapping, and analysis of 27,455 maize full-length cDNAs.</title>
        <authorList>
            <person name="Soderlund C."/>
            <person name="Descour A."/>
            <person name="Kudrna D."/>
            <person name="Bomhoff M."/>
            <person name="Boyd L."/>
            <person name="Currie J."/>
            <person name="Angelova A."/>
            <person name="Collura K."/>
            <person name="Wissotski M."/>
            <person name="Ashley E."/>
            <person name="Morrow D."/>
            <person name="Fernandes J."/>
            <person name="Walbot V."/>
            <person name="Yu Y."/>
        </authorList>
    </citation>
    <scope>NUCLEOTIDE SEQUENCE</scope>
    <source>
        <strain evidence="1">B73</strain>
    </source>
</reference>
<dbReference type="EMBL" id="BT061906">
    <property type="protein sequence ID" value="ACN26603.1"/>
    <property type="molecule type" value="mRNA"/>
</dbReference>
<protein>
    <submittedName>
        <fullName evidence="1">Uncharacterized protein</fullName>
    </submittedName>
</protein>
<sequence length="56" mass="6255">MTHPSSSSSRVVVVDAFSERQILKKNRRRCSLVRRGRSAAWGRTVRDLAQGLGFPA</sequence>
<accession>C0HHV0</accession>
<proteinExistence type="evidence at transcript level"/>
<dbReference type="AlphaFoldDB" id="C0HHV0"/>
<evidence type="ECO:0000313" key="1">
    <source>
        <dbReference type="EMBL" id="ACN26603.1"/>
    </source>
</evidence>
<name>C0HHV0_MAIZE</name>